<feature type="transmembrane region" description="Helical" evidence="1">
    <location>
        <begin position="270"/>
        <end position="290"/>
    </location>
</feature>
<sequence length="568" mass="62005">MNRTWLLTRMLLKNGGGLLMMGGAGEASARGGGAAGKKKARQTVLKVLLALVLASLIFPISAFVSSLYEGLAQTGQEGALLGLGMCVVSMAVLLFGIFYVINVFYFAQDIDQLLPLPLRPYQILSAKFIVTLLYEYVLIAIFFGPLLVVYGVKSGAGILFYVYGLAVFLALPVIPLVIASLLAMVLMRFTNVAKNKDRFRMFAGILAVGLSLGINLVFQRMTNRPGADPEQMQQILTQSNGGLLDLMTRMFPNAKFGSQALIMADSWTGLGYLGLFLGLTAVFYGVFSFVGEKLYFGGVMGASESFSRRQAVTSKQYDRAAAPSSTVRAYTLKEIRVLLRTPAYFLNTVLMSLLWPVIMAIPLASNTENLEGLGEIGSLLLDPETGGIFLAIGLGVLLFTSGANSTSATAISREGQTFFINKYMPIPFKTILLGKIIPAFLLSLITMILLLVSIAVFLKTPLLFLLMLFAAGLPLLLFMSLIGIWIDLMHPKLHWDNEQKAVKQNLNSLFPMLLGLLLGGTPIVLTFLLKISLYTVFISMLVLFILLNVALYRFLMAKGPAWLDRIEN</sequence>
<feature type="transmembrane region" description="Helical" evidence="1">
    <location>
        <begin position="343"/>
        <end position="365"/>
    </location>
</feature>
<dbReference type="OrthoDB" id="138672at2"/>
<dbReference type="EMBL" id="RHLK01000011">
    <property type="protein sequence ID" value="MVP01298.1"/>
    <property type="molecule type" value="Genomic_DNA"/>
</dbReference>
<feature type="transmembrane region" description="Helical" evidence="1">
    <location>
        <begin position="47"/>
        <end position="68"/>
    </location>
</feature>
<keyword evidence="1" id="KW-1133">Transmembrane helix</keyword>
<feature type="transmembrane region" description="Helical" evidence="1">
    <location>
        <begin position="128"/>
        <end position="152"/>
    </location>
</feature>
<evidence type="ECO:0000256" key="1">
    <source>
        <dbReference type="SAM" id="Phobius"/>
    </source>
</evidence>
<feature type="transmembrane region" description="Helical" evidence="1">
    <location>
        <begin position="509"/>
        <end position="528"/>
    </location>
</feature>
<keyword evidence="1" id="KW-0812">Transmembrane</keyword>
<dbReference type="InterPro" id="IPR031599">
    <property type="entry name" value="ABC_tran_2"/>
</dbReference>
<evidence type="ECO:0000313" key="3">
    <source>
        <dbReference type="Proteomes" id="UP000490800"/>
    </source>
</evidence>
<organism evidence="2 3">
    <name type="scientific">Paenibacillus lutrae</name>
    <dbReference type="NCBI Taxonomy" id="2078573"/>
    <lineage>
        <taxon>Bacteria</taxon>
        <taxon>Bacillati</taxon>
        <taxon>Bacillota</taxon>
        <taxon>Bacilli</taxon>
        <taxon>Bacillales</taxon>
        <taxon>Paenibacillaceae</taxon>
        <taxon>Paenibacillus</taxon>
    </lineage>
</organism>
<comment type="caution">
    <text evidence="2">The sequence shown here is derived from an EMBL/GenBank/DDBJ whole genome shotgun (WGS) entry which is preliminary data.</text>
</comment>
<feature type="transmembrane region" description="Helical" evidence="1">
    <location>
        <begin position="464"/>
        <end position="488"/>
    </location>
</feature>
<feature type="transmembrane region" description="Helical" evidence="1">
    <location>
        <begin position="80"/>
        <end position="107"/>
    </location>
</feature>
<gene>
    <name evidence="2" type="ORF">EDM21_17520</name>
</gene>
<protein>
    <submittedName>
        <fullName evidence="2">Uncharacterized protein</fullName>
    </submittedName>
</protein>
<dbReference type="Pfam" id="PF16949">
    <property type="entry name" value="ABC_tran_2"/>
    <property type="match status" value="1"/>
</dbReference>
<reference evidence="2 3" key="1">
    <citation type="journal article" date="2019" name="Microorganisms">
        <title>Paenibacillus lutrae sp. nov., A Chitinolytic Species Isolated from A River Otter in Castril Natural Park, Granada, Spain.</title>
        <authorList>
            <person name="Rodriguez M."/>
            <person name="Reina J.C."/>
            <person name="Bejar V."/>
            <person name="Llamas I."/>
        </authorList>
    </citation>
    <scope>NUCLEOTIDE SEQUENCE [LARGE SCALE GENOMIC DNA]</scope>
    <source>
        <strain evidence="2 3">N10</strain>
    </source>
</reference>
<accession>A0A7X3K0L9</accession>
<keyword evidence="3" id="KW-1185">Reference proteome</keyword>
<dbReference type="Proteomes" id="UP000490800">
    <property type="component" value="Unassembled WGS sequence"/>
</dbReference>
<proteinExistence type="predicted"/>
<evidence type="ECO:0000313" key="2">
    <source>
        <dbReference type="EMBL" id="MVP01298.1"/>
    </source>
</evidence>
<feature type="transmembrane region" description="Helical" evidence="1">
    <location>
        <begin position="199"/>
        <end position="218"/>
    </location>
</feature>
<feature type="transmembrane region" description="Helical" evidence="1">
    <location>
        <begin position="432"/>
        <end position="458"/>
    </location>
</feature>
<name>A0A7X3K0L9_9BACL</name>
<dbReference type="AlphaFoldDB" id="A0A7X3K0L9"/>
<feature type="transmembrane region" description="Helical" evidence="1">
    <location>
        <begin position="534"/>
        <end position="555"/>
    </location>
</feature>
<feature type="transmembrane region" description="Helical" evidence="1">
    <location>
        <begin position="385"/>
        <end position="411"/>
    </location>
</feature>
<keyword evidence="1" id="KW-0472">Membrane</keyword>
<feature type="transmembrane region" description="Helical" evidence="1">
    <location>
        <begin position="158"/>
        <end position="187"/>
    </location>
</feature>
<dbReference type="RefSeq" id="WP_157337568.1">
    <property type="nucleotide sequence ID" value="NZ_RHLK01000011.1"/>
</dbReference>